<organism evidence="1 2">
    <name type="scientific">Candidatus Colimorpha enterica</name>
    <dbReference type="NCBI Taxonomy" id="3083063"/>
    <lineage>
        <taxon>Bacteria</taxon>
        <taxon>Pseudomonadati</taxon>
        <taxon>Bacteroidota</taxon>
        <taxon>Bacteroidia</taxon>
        <taxon>Bacteroidales</taxon>
        <taxon>Candidatus Colimorpha</taxon>
    </lineage>
</organism>
<reference evidence="1" key="1">
    <citation type="submission" date="2012-11" db="EMBL/GenBank/DDBJ databases">
        <title>Dependencies among metagenomic species, viruses, plasmids and units of genetic variation.</title>
        <authorList>
            <person name="Nielsen H.B."/>
            <person name="Almeida M."/>
            <person name="Juncker A.S."/>
            <person name="Rasmussen S."/>
            <person name="Li J."/>
            <person name="Sunagawa S."/>
            <person name="Plichta D."/>
            <person name="Gautier L."/>
            <person name="Le Chatelier E."/>
            <person name="Peletier E."/>
            <person name="Bonde I."/>
            <person name="Nielsen T."/>
            <person name="Manichanh C."/>
            <person name="Arumugam M."/>
            <person name="Batto J."/>
            <person name="Santos M.B.Q.D."/>
            <person name="Blom N."/>
            <person name="Borruel N."/>
            <person name="Burgdorf K.S."/>
            <person name="Boumezbeur F."/>
            <person name="Casellas F."/>
            <person name="Dore J."/>
            <person name="Guarner F."/>
            <person name="Hansen T."/>
            <person name="Hildebrand F."/>
            <person name="Kaas R.S."/>
            <person name="Kennedy S."/>
            <person name="Kristiansen K."/>
            <person name="Kultima J.R."/>
            <person name="Leonard P."/>
            <person name="Levenez F."/>
            <person name="Lund O."/>
            <person name="Moumen B."/>
            <person name="Le Paslier D."/>
            <person name="Pons N."/>
            <person name="Pedersen O."/>
            <person name="Prifti E."/>
            <person name="Qin J."/>
            <person name="Raes J."/>
            <person name="Tap J."/>
            <person name="Tims S."/>
            <person name="Ussery D.W."/>
            <person name="Yamada T."/>
            <person name="MetaHit consortium"/>
            <person name="Renault P."/>
            <person name="Sicheritz-Ponten T."/>
            <person name="Bork P."/>
            <person name="Wang J."/>
            <person name="Brunak S."/>
            <person name="Ehrlich S.D."/>
        </authorList>
    </citation>
    <scope>NUCLEOTIDE SEQUENCE [LARGE SCALE GENOMIC DNA]</scope>
</reference>
<accession>R6UXH3</accession>
<dbReference type="Proteomes" id="UP000017938">
    <property type="component" value="Unassembled WGS sequence"/>
</dbReference>
<sequence length="71" mass="7511">MILETENFSMNSDISSLISVSGESNSSEARVLTSSVFPTPVGPAKINETGFLFAETPARLRFIALTTASTA</sequence>
<name>R6UXH3_9BACT</name>
<gene>
    <name evidence="1" type="ORF">BN580_01816</name>
</gene>
<dbReference type="EMBL" id="CBFW010000296">
    <property type="protein sequence ID" value="CDC75367.1"/>
    <property type="molecule type" value="Genomic_DNA"/>
</dbReference>
<dbReference type="AlphaFoldDB" id="R6UXH3"/>
<comment type="caution">
    <text evidence="1">The sequence shown here is derived from an EMBL/GenBank/DDBJ whole genome shotgun (WGS) entry which is preliminary data.</text>
</comment>
<evidence type="ECO:0000313" key="1">
    <source>
        <dbReference type="EMBL" id="CDC75367.1"/>
    </source>
</evidence>
<evidence type="ECO:0000313" key="2">
    <source>
        <dbReference type="Proteomes" id="UP000017938"/>
    </source>
</evidence>
<protein>
    <submittedName>
        <fullName evidence="1">Uncharacterized protein</fullName>
    </submittedName>
</protein>
<proteinExistence type="predicted"/>
<dbReference type="STRING" id="1263015.BN580_01816"/>